<evidence type="ECO:0000259" key="3">
    <source>
        <dbReference type="SMART" id="SM00906"/>
    </source>
</evidence>
<gene>
    <name evidence="4" type="ORF">EHS25_008947</name>
</gene>
<dbReference type="Pfam" id="PF04082">
    <property type="entry name" value="Fungal_trans"/>
    <property type="match status" value="1"/>
</dbReference>
<keyword evidence="5" id="KW-1185">Reference proteome</keyword>
<dbReference type="PANTHER" id="PTHR47783:SF1">
    <property type="entry name" value="ZN(II)2CYS6 TRANSCRIPTION FACTOR (EUROFUNG)"/>
    <property type="match status" value="1"/>
</dbReference>
<organism evidence="4 5">
    <name type="scientific">Saitozyma podzolica</name>
    <dbReference type="NCBI Taxonomy" id="1890683"/>
    <lineage>
        <taxon>Eukaryota</taxon>
        <taxon>Fungi</taxon>
        <taxon>Dikarya</taxon>
        <taxon>Basidiomycota</taxon>
        <taxon>Agaricomycotina</taxon>
        <taxon>Tremellomycetes</taxon>
        <taxon>Tremellales</taxon>
        <taxon>Trimorphomycetaceae</taxon>
        <taxon>Saitozyma</taxon>
    </lineage>
</organism>
<dbReference type="SMART" id="SM00906">
    <property type="entry name" value="Fungal_trans"/>
    <property type="match status" value="1"/>
</dbReference>
<evidence type="ECO:0000256" key="2">
    <source>
        <dbReference type="SAM" id="MobiDB-lite"/>
    </source>
</evidence>
<accession>A0A427YNA0</accession>
<protein>
    <recommendedName>
        <fullName evidence="3">Xylanolytic transcriptional activator regulatory domain-containing protein</fullName>
    </recommendedName>
</protein>
<dbReference type="PANTHER" id="PTHR47783">
    <property type="entry name" value="ZN(II)2CYS6 TRANSCRIPTION FACTOR (EUROFUNG)-RELATED"/>
    <property type="match status" value="1"/>
</dbReference>
<evidence type="ECO:0000313" key="4">
    <source>
        <dbReference type="EMBL" id="RSH92531.1"/>
    </source>
</evidence>
<proteinExistence type="predicted"/>
<dbReference type="GO" id="GO:0006351">
    <property type="term" value="P:DNA-templated transcription"/>
    <property type="evidence" value="ECO:0007669"/>
    <property type="project" value="InterPro"/>
</dbReference>
<dbReference type="GO" id="GO:0008270">
    <property type="term" value="F:zinc ion binding"/>
    <property type="evidence" value="ECO:0007669"/>
    <property type="project" value="InterPro"/>
</dbReference>
<feature type="region of interest" description="Disordered" evidence="2">
    <location>
        <begin position="34"/>
        <end position="56"/>
    </location>
</feature>
<dbReference type="STRING" id="1890683.A0A427YNA0"/>
<name>A0A427YNA0_9TREE</name>
<dbReference type="AlphaFoldDB" id="A0A427YNA0"/>
<comment type="caution">
    <text evidence="4">The sequence shown here is derived from an EMBL/GenBank/DDBJ whole genome shotgun (WGS) entry which is preliminary data.</text>
</comment>
<keyword evidence="1" id="KW-0539">Nucleus</keyword>
<dbReference type="EMBL" id="RSCD01000006">
    <property type="protein sequence ID" value="RSH92531.1"/>
    <property type="molecule type" value="Genomic_DNA"/>
</dbReference>
<evidence type="ECO:0000313" key="5">
    <source>
        <dbReference type="Proteomes" id="UP000279259"/>
    </source>
</evidence>
<dbReference type="CDD" id="cd12148">
    <property type="entry name" value="fungal_TF_MHR"/>
    <property type="match status" value="1"/>
</dbReference>
<dbReference type="InterPro" id="IPR007219">
    <property type="entry name" value="XnlR_reg_dom"/>
</dbReference>
<feature type="compositionally biased region" description="Polar residues" evidence="2">
    <location>
        <begin position="34"/>
        <end position="46"/>
    </location>
</feature>
<feature type="domain" description="Xylanolytic transcriptional activator regulatory" evidence="3">
    <location>
        <begin position="250"/>
        <end position="323"/>
    </location>
</feature>
<dbReference type="OrthoDB" id="2428527at2759"/>
<evidence type="ECO:0000256" key="1">
    <source>
        <dbReference type="ARBA" id="ARBA00023242"/>
    </source>
</evidence>
<reference evidence="4 5" key="1">
    <citation type="submission" date="2018-11" db="EMBL/GenBank/DDBJ databases">
        <title>Genome sequence of Saitozyma podzolica DSM 27192.</title>
        <authorList>
            <person name="Aliyu H."/>
            <person name="Gorte O."/>
            <person name="Ochsenreither K."/>
        </authorList>
    </citation>
    <scope>NUCLEOTIDE SEQUENCE [LARGE SCALE GENOMIC DNA]</scope>
    <source>
        <strain evidence="4 5">DSM 27192</strain>
    </source>
</reference>
<dbReference type="GO" id="GO:0003677">
    <property type="term" value="F:DNA binding"/>
    <property type="evidence" value="ECO:0007669"/>
    <property type="project" value="InterPro"/>
</dbReference>
<dbReference type="Proteomes" id="UP000279259">
    <property type="component" value="Unassembled WGS sequence"/>
</dbReference>
<sequence length="638" mass="69570">MPDHVWPLPGFASPFNAIPAADFAWLLSSRLPTAQAGGSSDTSPNEAVSGISPTVRLEDKGGTGRVVKVTWWRPHGRTAIAPGKSASATIVLGSWVLTGIGLKRTTLRVRLDDSQIPGSAQPGVTFGVTAELIGADGVPDQTIMRHLLDLFMVHFGCQFPFVERAKVERDIERQTGSVFLHNSIAAVAARFSTHPSIALPNLRPHEYGNVFAGRAKALLGSMLAVPSRESVLAFLLLALTAAGNDSEFEVWMMTGLAVRMGLDLGLHLSPQPNSPISMEDHRLNRLLWWSVLILDLALSFGEGRQTTTPIDEITQLIPTEQDFRLQPSVSILPEMESPSIRSPFPYAAKQMLLFGPLINMLNVDSHRFTSDFDHRLQVALAEAIRHYSELPPDMRWNVRNLQDQCRAHHGPIYLFLHLWMHTILASEDRILSKLGNAVSAVQTSVLDSARTIGDILVLSDIIHPNAYLAIPFVNQSFYVAGCAYINELEPHCFTADGVGTAPGLVKAKLQPQQGLSKQTRYWSCVARTTQSLEQHQHGIHDIDLEDITEKLETVLSLPDSGYAARHEDGGGGSHQAPHNSSLLELERYLASSSADLPLATQPCLGGDAMGGLLATSATQDVVEDSVQFSDLDWLLGET</sequence>